<evidence type="ECO:0000313" key="12">
    <source>
        <dbReference type="EMBL" id="KAA8575493.1"/>
    </source>
</evidence>
<evidence type="ECO:0000256" key="8">
    <source>
        <dbReference type="SAM" id="MobiDB-lite"/>
    </source>
</evidence>
<feature type="transmembrane region" description="Helical" evidence="9">
    <location>
        <begin position="12"/>
        <end position="33"/>
    </location>
</feature>
<dbReference type="PRINTS" id="PR00786">
    <property type="entry name" value="NEPRILYSIN"/>
</dbReference>
<name>A0A5M9K476_MONFR</name>
<dbReference type="GO" id="GO:0016485">
    <property type="term" value="P:protein processing"/>
    <property type="evidence" value="ECO:0007669"/>
    <property type="project" value="TreeGrafter"/>
</dbReference>
<dbReference type="PROSITE" id="PS51885">
    <property type="entry name" value="NEPRILYSIN"/>
    <property type="match status" value="1"/>
</dbReference>
<evidence type="ECO:0000256" key="9">
    <source>
        <dbReference type="SAM" id="Phobius"/>
    </source>
</evidence>
<reference evidence="12 13" key="1">
    <citation type="submission" date="2019-06" db="EMBL/GenBank/DDBJ databases">
        <title>Genome Sequence of the Brown Rot Fungal Pathogen Monilinia fructicola.</title>
        <authorList>
            <person name="De Miccolis Angelini R.M."/>
            <person name="Landi L."/>
            <person name="Abate D."/>
            <person name="Pollastro S."/>
            <person name="Romanazzi G."/>
            <person name="Faretra F."/>
        </authorList>
    </citation>
    <scope>NUCLEOTIDE SEQUENCE [LARGE SCALE GENOMIC DNA]</scope>
    <source>
        <strain evidence="12 13">Mfrc123</strain>
    </source>
</reference>
<dbReference type="InterPro" id="IPR000718">
    <property type="entry name" value="Peptidase_M13"/>
</dbReference>
<dbReference type="InterPro" id="IPR008753">
    <property type="entry name" value="Peptidase_M13_N"/>
</dbReference>
<evidence type="ECO:0000256" key="4">
    <source>
        <dbReference type="ARBA" id="ARBA00022723"/>
    </source>
</evidence>
<feature type="domain" description="Peptidase M13 C-terminal" evidence="10">
    <location>
        <begin position="758"/>
        <end position="960"/>
    </location>
</feature>
<evidence type="ECO:0000259" key="11">
    <source>
        <dbReference type="Pfam" id="PF05649"/>
    </source>
</evidence>
<dbReference type="VEuPathDB" id="FungiDB:MFRU_002g00540"/>
<sequence>MTISSIIQSFTRAITLSLYQLTDLLFAFARFWILKQKKTATGPSDRSRLRSRSRPLRSLHLPASSYPPTPLPVLNLLPSDSLRPLPLPTLRPLPLPTLRPLPLPTLLPRVRAIPKAENTFANFVIPLAGFLSAVAARLYDMGSSTRKLQEQGLPSVAERVLNMCASSSRHVDDEDSEEAPLLRKEATSSEHSYSPANSWGIKDQKAKWRWFVQSTARVLGALLVTIMIVAACLFFTVSLPEKENFQPNTCDSPACVHAASEILYNLSPKYKELDACSNFEELVCGGWRDRHDLRPDQGDAFTGTIMSENSQTLLRHILEGDYPKESRHSSFSPAMLASSTASLDEANFDKLKAGYDACMNETAIKNVGIAPLQEITHQVTDIFSVDDYTHSLLKSEDHGSLKDTLEYMAKLGSSALISSGTGPDDKDPDTVIIQVSPPYRIGLPSKEYYNNDKVVEDYTRTIAQVIPKFLPEHQNSEDVHRKNIAVQDRATDLARNVVALEKKLAAASPDNEDRDDVTKYYNPMSLKEADKLTPQIQLSKIIHSLVPSDIKLDRLIVASPPYMHALSDILNTTPKETLQAYFIWKLIQTFYPEIEADELKPYRQFINELQGKDPDSQPERWRTCVSHVDDGLGWILSRFFVEKAFSAEAKHFGDQIVSDIKDMFIEKLKATTWMDSSVIDLGIEKVHKIVQKIGYPTKSPDIMNPPSLHSYYQSVKVSESTYFKNSLNMRRFDIAREWSSLGKPVDREEWGMTVPTVNAYYNPPGNEIVFPAGIMQFPVFDVAVPQYLSYGAFGAVSGHELSHAFDSTGRHYDQNGNYTDWWTPSTVAAFQERAQCFIEQYGNYSIPGSDGKPLHVNGKLTLGENIADAGGLSASFAAWKKRQGRSNDKNENLPGLSEHFSQDQLFFVSYANWWCGKTTKETAINRLYTDPHAPKWARVLGTMANSKEFKEAFSCKDKEPVCKLW</sequence>
<evidence type="ECO:0000256" key="3">
    <source>
        <dbReference type="ARBA" id="ARBA00022670"/>
    </source>
</evidence>
<dbReference type="InterPro" id="IPR024079">
    <property type="entry name" value="MetalloPept_cat_dom_sf"/>
</dbReference>
<accession>A0A5M9K476</accession>
<comment type="similarity">
    <text evidence="2">Belongs to the peptidase M13 family.</text>
</comment>
<gene>
    <name evidence="12" type="ORF">EYC84_004646</name>
</gene>
<feature type="region of interest" description="Disordered" evidence="8">
    <location>
        <begin position="167"/>
        <end position="189"/>
    </location>
</feature>
<comment type="caution">
    <text evidence="12">The sequence shown here is derived from an EMBL/GenBank/DDBJ whole genome shotgun (WGS) entry which is preliminary data.</text>
</comment>
<keyword evidence="4" id="KW-0479">Metal-binding</keyword>
<proteinExistence type="inferred from homology"/>
<keyword evidence="9" id="KW-1133">Transmembrane helix</keyword>
<evidence type="ECO:0000256" key="7">
    <source>
        <dbReference type="ARBA" id="ARBA00023049"/>
    </source>
</evidence>
<dbReference type="Pfam" id="PF01431">
    <property type="entry name" value="Peptidase_M13"/>
    <property type="match status" value="1"/>
</dbReference>
<dbReference type="PANTHER" id="PTHR11733">
    <property type="entry name" value="ZINC METALLOPROTEASE FAMILY M13 NEPRILYSIN-RELATED"/>
    <property type="match status" value="1"/>
</dbReference>
<dbReference type="SUPFAM" id="SSF55486">
    <property type="entry name" value="Metalloproteases ('zincins'), catalytic domain"/>
    <property type="match status" value="1"/>
</dbReference>
<evidence type="ECO:0000256" key="1">
    <source>
        <dbReference type="ARBA" id="ARBA00001947"/>
    </source>
</evidence>
<keyword evidence="7" id="KW-0482">Metalloprotease</keyword>
<dbReference type="InterPro" id="IPR042089">
    <property type="entry name" value="Peptidase_M13_dom_2"/>
</dbReference>
<dbReference type="Gene3D" id="1.10.1380.10">
    <property type="entry name" value="Neutral endopeptidase , domain2"/>
    <property type="match status" value="1"/>
</dbReference>
<keyword evidence="9" id="KW-0812">Transmembrane</keyword>
<comment type="cofactor">
    <cofactor evidence="1">
        <name>Zn(2+)</name>
        <dbReference type="ChEBI" id="CHEBI:29105"/>
    </cofactor>
</comment>
<dbReference type="CDD" id="cd08662">
    <property type="entry name" value="M13"/>
    <property type="match status" value="1"/>
</dbReference>
<dbReference type="Gene3D" id="3.40.390.10">
    <property type="entry name" value="Collagenase (Catalytic Domain)"/>
    <property type="match status" value="1"/>
</dbReference>
<evidence type="ECO:0000313" key="13">
    <source>
        <dbReference type="Proteomes" id="UP000322873"/>
    </source>
</evidence>
<feature type="domain" description="Peptidase M13 N-terminal" evidence="11">
    <location>
        <begin position="276"/>
        <end position="696"/>
    </location>
</feature>
<dbReference type="Proteomes" id="UP000322873">
    <property type="component" value="Unassembled WGS sequence"/>
</dbReference>
<dbReference type="GO" id="GO:0046872">
    <property type="term" value="F:metal ion binding"/>
    <property type="evidence" value="ECO:0007669"/>
    <property type="project" value="UniProtKB-KW"/>
</dbReference>
<evidence type="ECO:0008006" key="14">
    <source>
        <dbReference type="Google" id="ProtNLM"/>
    </source>
</evidence>
<evidence type="ECO:0000259" key="10">
    <source>
        <dbReference type="Pfam" id="PF01431"/>
    </source>
</evidence>
<organism evidence="12 13">
    <name type="scientific">Monilinia fructicola</name>
    <name type="common">Brown rot fungus</name>
    <name type="synonym">Ciboria fructicola</name>
    <dbReference type="NCBI Taxonomy" id="38448"/>
    <lineage>
        <taxon>Eukaryota</taxon>
        <taxon>Fungi</taxon>
        <taxon>Dikarya</taxon>
        <taxon>Ascomycota</taxon>
        <taxon>Pezizomycotina</taxon>
        <taxon>Leotiomycetes</taxon>
        <taxon>Helotiales</taxon>
        <taxon>Sclerotiniaceae</taxon>
        <taxon>Monilinia</taxon>
    </lineage>
</organism>
<keyword evidence="13" id="KW-1185">Reference proteome</keyword>
<keyword evidence="9" id="KW-0472">Membrane</keyword>
<keyword evidence="6" id="KW-0862">Zinc</keyword>
<evidence type="ECO:0000256" key="5">
    <source>
        <dbReference type="ARBA" id="ARBA00022801"/>
    </source>
</evidence>
<dbReference type="PANTHER" id="PTHR11733:SF167">
    <property type="entry name" value="FI17812P1-RELATED"/>
    <property type="match status" value="1"/>
</dbReference>
<dbReference type="AlphaFoldDB" id="A0A5M9K476"/>
<protein>
    <recommendedName>
        <fullName evidence="14">Endothelin-converting enzyme 1</fullName>
    </recommendedName>
</protein>
<dbReference type="InterPro" id="IPR018497">
    <property type="entry name" value="Peptidase_M13_C"/>
</dbReference>
<keyword evidence="3" id="KW-0645">Protease</keyword>
<dbReference type="EMBL" id="VICG01000002">
    <property type="protein sequence ID" value="KAA8575493.1"/>
    <property type="molecule type" value="Genomic_DNA"/>
</dbReference>
<evidence type="ECO:0000256" key="2">
    <source>
        <dbReference type="ARBA" id="ARBA00007357"/>
    </source>
</evidence>
<keyword evidence="5" id="KW-0378">Hydrolase</keyword>
<evidence type="ECO:0000256" key="6">
    <source>
        <dbReference type="ARBA" id="ARBA00022833"/>
    </source>
</evidence>
<dbReference type="GO" id="GO:0004222">
    <property type="term" value="F:metalloendopeptidase activity"/>
    <property type="evidence" value="ECO:0007669"/>
    <property type="project" value="InterPro"/>
</dbReference>
<dbReference type="GO" id="GO:0005886">
    <property type="term" value="C:plasma membrane"/>
    <property type="evidence" value="ECO:0007669"/>
    <property type="project" value="TreeGrafter"/>
</dbReference>
<dbReference type="Pfam" id="PF05649">
    <property type="entry name" value="Peptidase_M13_N"/>
    <property type="match status" value="1"/>
</dbReference>
<feature type="transmembrane region" description="Helical" evidence="9">
    <location>
        <begin position="218"/>
        <end position="239"/>
    </location>
</feature>